<dbReference type="AlphaFoldDB" id="A0A1M5JSV0"/>
<dbReference type="EMBL" id="FQVT01000012">
    <property type="protein sequence ID" value="SHG43621.1"/>
    <property type="molecule type" value="Genomic_DNA"/>
</dbReference>
<keyword evidence="2" id="KW-0732">Signal</keyword>
<dbReference type="Gene3D" id="1.25.40.10">
    <property type="entry name" value="Tetratricopeptide repeat domain"/>
    <property type="match status" value="3"/>
</dbReference>
<dbReference type="SUPFAM" id="SSF48452">
    <property type="entry name" value="TPR-like"/>
    <property type="match status" value="2"/>
</dbReference>
<proteinExistence type="predicted"/>
<organism evidence="3 4">
    <name type="scientific">Salegentibacter echinorum</name>
    <dbReference type="NCBI Taxonomy" id="1073325"/>
    <lineage>
        <taxon>Bacteria</taxon>
        <taxon>Pseudomonadati</taxon>
        <taxon>Bacteroidota</taxon>
        <taxon>Flavobacteriia</taxon>
        <taxon>Flavobacteriales</taxon>
        <taxon>Flavobacteriaceae</taxon>
        <taxon>Salegentibacter</taxon>
    </lineage>
</organism>
<sequence length="381" mass="43857">MSKIGLIILLLFVSKVEAQTSALAVSDSLYAVGEYDKAIAALKEISPKSEKIHLKLAKNYAANRETEEALFQYKKVLENNQNRVLTAVSYGELFMKAGQLKRADSVFRALARQYPKNARFQYRLGLIKEKQKDSTAIHHFMFTIALNERHQGALYKVAKNKLQNRLYTMAEHFSKMGLEVNPKNPSLLSILAQTYSSLKLYKEAIPHYEKLIQLGQESVFIYTKLGFAYYREGNYKDAIKMYKNALQIEDRSSDTHYTLGKLYALTGDLDKSETHFLMAILIKNQSVDAEYLSLALTYKMQEKHKEALKYFNKALAENPENERALYERAVAADNYYKDDKAAINYYQDYFNKYENIGNAGMLSRAKNRISDLKKKMHLAEK</sequence>
<gene>
    <name evidence="3" type="ORF">SAMN05444483_11231</name>
</gene>
<dbReference type="Pfam" id="PF14559">
    <property type="entry name" value="TPR_19"/>
    <property type="match status" value="2"/>
</dbReference>
<protein>
    <submittedName>
        <fullName evidence="3">Tetratricopeptide repeat-containing protein</fullName>
    </submittedName>
</protein>
<evidence type="ECO:0000313" key="4">
    <source>
        <dbReference type="Proteomes" id="UP000183945"/>
    </source>
</evidence>
<evidence type="ECO:0000313" key="3">
    <source>
        <dbReference type="EMBL" id="SHG43621.1"/>
    </source>
</evidence>
<name>A0A1M5JSV0_SALEC</name>
<dbReference type="InterPro" id="IPR011990">
    <property type="entry name" value="TPR-like_helical_dom_sf"/>
</dbReference>
<feature type="repeat" description="TPR" evidence="1">
    <location>
        <begin position="219"/>
        <end position="252"/>
    </location>
</feature>
<dbReference type="PROSITE" id="PS50293">
    <property type="entry name" value="TPR_REGION"/>
    <property type="match status" value="1"/>
</dbReference>
<dbReference type="SMART" id="SM00028">
    <property type="entry name" value="TPR"/>
    <property type="match status" value="6"/>
</dbReference>
<dbReference type="Pfam" id="PF13181">
    <property type="entry name" value="TPR_8"/>
    <property type="match status" value="1"/>
</dbReference>
<dbReference type="InterPro" id="IPR019734">
    <property type="entry name" value="TPR_rpt"/>
</dbReference>
<dbReference type="Pfam" id="PF13432">
    <property type="entry name" value="TPR_16"/>
    <property type="match status" value="1"/>
</dbReference>
<dbReference type="RefSeq" id="WP_072880822.1">
    <property type="nucleotide sequence ID" value="NZ_FQVT01000012.1"/>
</dbReference>
<feature type="chain" id="PRO_5013200435" evidence="2">
    <location>
        <begin position="19"/>
        <end position="381"/>
    </location>
</feature>
<evidence type="ECO:0000256" key="1">
    <source>
        <dbReference type="PROSITE-ProRule" id="PRU00339"/>
    </source>
</evidence>
<feature type="repeat" description="TPR" evidence="1">
    <location>
        <begin position="185"/>
        <end position="218"/>
    </location>
</feature>
<dbReference type="OrthoDB" id="9810596at2"/>
<keyword evidence="1" id="KW-0802">TPR repeat</keyword>
<feature type="repeat" description="TPR" evidence="1">
    <location>
        <begin position="288"/>
        <end position="321"/>
    </location>
</feature>
<accession>A0A1M5JSV0</accession>
<keyword evidence="4" id="KW-1185">Reference proteome</keyword>
<reference evidence="4" key="1">
    <citation type="submission" date="2016-11" db="EMBL/GenBank/DDBJ databases">
        <authorList>
            <person name="Varghese N."/>
            <person name="Submissions S."/>
        </authorList>
    </citation>
    <scope>NUCLEOTIDE SEQUENCE [LARGE SCALE GENOMIC DNA]</scope>
    <source>
        <strain evidence="4">DSM 24579</strain>
    </source>
</reference>
<dbReference type="PROSITE" id="PS50005">
    <property type="entry name" value="TPR"/>
    <property type="match status" value="3"/>
</dbReference>
<dbReference type="PANTHER" id="PTHR12558">
    <property type="entry name" value="CELL DIVISION CYCLE 16,23,27"/>
    <property type="match status" value="1"/>
</dbReference>
<feature type="signal peptide" evidence="2">
    <location>
        <begin position="1"/>
        <end position="18"/>
    </location>
</feature>
<dbReference type="Proteomes" id="UP000183945">
    <property type="component" value="Unassembled WGS sequence"/>
</dbReference>
<dbReference type="PANTHER" id="PTHR12558:SF13">
    <property type="entry name" value="CELL DIVISION CYCLE PROTEIN 27 HOMOLOG"/>
    <property type="match status" value="1"/>
</dbReference>
<dbReference type="STRING" id="1073325.SAMN05444483_11231"/>
<evidence type="ECO:0000256" key="2">
    <source>
        <dbReference type="SAM" id="SignalP"/>
    </source>
</evidence>